<dbReference type="InterPro" id="IPR036508">
    <property type="entry name" value="Chitin-bd_dom_sf"/>
</dbReference>
<evidence type="ECO:0000259" key="2">
    <source>
        <dbReference type="PROSITE" id="PS50940"/>
    </source>
</evidence>
<feature type="region of interest" description="Disordered" evidence="1">
    <location>
        <begin position="116"/>
        <end position="166"/>
    </location>
</feature>
<feature type="region of interest" description="Disordered" evidence="1">
    <location>
        <begin position="1"/>
        <end position="20"/>
    </location>
</feature>
<feature type="region of interest" description="Disordered" evidence="1">
    <location>
        <begin position="25"/>
        <end position="81"/>
    </location>
</feature>
<feature type="region of interest" description="Disordered" evidence="1">
    <location>
        <begin position="403"/>
        <end position="509"/>
    </location>
</feature>
<dbReference type="AlphaFoldDB" id="A0A194PTB7"/>
<dbReference type="GO" id="GO:0005576">
    <property type="term" value="C:extracellular region"/>
    <property type="evidence" value="ECO:0007669"/>
    <property type="project" value="InterPro"/>
</dbReference>
<feature type="compositionally biased region" description="Polar residues" evidence="1">
    <location>
        <begin position="25"/>
        <end position="60"/>
    </location>
</feature>
<dbReference type="STRING" id="66420.A0A194PTB7"/>
<feature type="region of interest" description="Disordered" evidence="1">
    <location>
        <begin position="357"/>
        <end position="387"/>
    </location>
</feature>
<evidence type="ECO:0000313" key="3">
    <source>
        <dbReference type="EMBL" id="KPI96661.1"/>
    </source>
</evidence>
<gene>
    <name evidence="3" type="ORF">RR46_12691</name>
</gene>
<feature type="region of interest" description="Disordered" evidence="1">
    <location>
        <begin position="548"/>
        <end position="613"/>
    </location>
</feature>
<protein>
    <submittedName>
        <fullName evidence="3">Zonadhesin</fullName>
    </submittedName>
</protein>
<feature type="compositionally biased region" description="Low complexity" evidence="1">
    <location>
        <begin position="116"/>
        <end position="162"/>
    </location>
</feature>
<evidence type="ECO:0000256" key="1">
    <source>
        <dbReference type="SAM" id="MobiDB-lite"/>
    </source>
</evidence>
<feature type="domain" description="Chitin-binding type-2" evidence="2">
    <location>
        <begin position="204"/>
        <end position="262"/>
    </location>
</feature>
<reference evidence="3 4" key="1">
    <citation type="journal article" date="2015" name="Nat. Commun.">
        <title>Outbred genome sequencing and CRISPR/Cas9 gene editing in butterflies.</title>
        <authorList>
            <person name="Li X."/>
            <person name="Fan D."/>
            <person name="Zhang W."/>
            <person name="Liu G."/>
            <person name="Zhang L."/>
            <person name="Zhao L."/>
            <person name="Fang X."/>
            <person name="Chen L."/>
            <person name="Dong Y."/>
            <person name="Chen Y."/>
            <person name="Ding Y."/>
            <person name="Zhao R."/>
            <person name="Feng M."/>
            <person name="Zhu Y."/>
            <person name="Feng Y."/>
            <person name="Jiang X."/>
            <person name="Zhu D."/>
            <person name="Xiang H."/>
            <person name="Feng X."/>
            <person name="Li S."/>
            <person name="Wang J."/>
            <person name="Zhang G."/>
            <person name="Kronforst M.R."/>
            <person name="Wang W."/>
        </authorList>
    </citation>
    <scope>NUCLEOTIDE SEQUENCE [LARGE SCALE GENOMIC DNA]</scope>
    <source>
        <strain evidence="3">Ya'a_city_454_Px</strain>
        <tissue evidence="3">Whole body</tissue>
    </source>
</reference>
<dbReference type="Proteomes" id="UP000053268">
    <property type="component" value="Unassembled WGS sequence"/>
</dbReference>
<feature type="compositionally biased region" description="Polar residues" evidence="1">
    <location>
        <begin position="584"/>
        <end position="594"/>
    </location>
</feature>
<feature type="compositionally biased region" description="Basic residues" evidence="1">
    <location>
        <begin position="491"/>
        <end position="503"/>
    </location>
</feature>
<keyword evidence="4" id="KW-1185">Reference proteome</keyword>
<evidence type="ECO:0000313" key="4">
    <source>
        <dbReference type="Proteomes" id="UP000053268"/>
    </source>
</evidence>
<dbReference type="EMBL" id="KQ459593">
    <property type="protein sequence ID" value="KPI96661.1"/>
    <property type="molecule type" value="Genomic_DNA"/>
</dbReference>
<organism evidence="3 4">
    <name type="scientific">Papilio xuthus</name>
    <name type="common">Asian swallowtail butterfly</name>
    <dbReference type="NCBI Taxonomy" id="66420"/>
    <lineage>
        <taxon>Eukaryota</taxon>
        <taxon>Metazoa</taxon>
        <taxon>Ecdysozoa</taxon>
        <taxon>Arthropoda</taxon>
        <taxon>Hexapoda</taxon>
        <taxon>Insecta</taxon>
        <taxon>Pterygota</taxon>
        <taxon>Neoptera</taxon>
        <taxon>Endopterygota</taxon>
        <taxon>Lepidoptera</taxon>
        <taxon>Glossata</taxon>
        <taxon>Ditrysia</taxon>
        <taxon>Papilionoidea</taxon>
        <taxon>Papilionidae</taxon>
        <taxon>Papilioninae</taxon>
        <taxon>Papilio</taxon>
    </lineage>
</organism>
<dbReference type="InterPro" id="IPR002557">
    <property type="entry name" value="Chitin-bd_dom"/>
</dbReference>
<dbReference type="SUPFAM" id="SSF57625">
    <property type="entry name" value="Invertebrate chitin-binding proteins"/>
    <property type="match status" value="1"/>
</dbReference>
<name>A0A194PTB7_PAPXU</name>
<dbReference type="Gene3D" id="2.170.140.10">
    <property type="entry name" value="Chitin binding domain"/>
    <property type="match status" value="1"/>
</dbReference>
<sequence length="782" mass="89254">MSENTSGSETLPNSSTYSTSNVFKTTTSATSESDITSTTYNPTSFEPSSDTPFTSYTSTNIPTEFTSETSTSTIFPTDSTITGPSNLTTSYPFSSTSESITTETLITNSTTYTTETETIWTTSSETSSIPPITTSPFTPITTQEPTDITTPTNPSSETTPEGSPLPPITISTLETTAYPLPPITTSNVSTLPPQTTTIAPSTTFQPCHPYRYYTIANPENTRTFYYCVYGTKYLFWCPYNYEFDPIKHALLCEDHREMQCLPVIFLLISSVYGSDEASKERSDNVEITTRANYGMIGDISNKGRRYNVDDTIDVVKDNKEESNIATDETETPLIPFSRIVRSFDFYNDLYDSYRRKNMKENKNNDPKNILNDIRTRNTPSNAYNEDQERRMFFSHIFSLFDDDKNTRRSGKSNEKNKHSKSHIDHEIDNFKNPKARTEQPIVQYKHDSHKKTSLKRQDMEPEYDSFESTIESYLNGKRLSNNQYNDDNETKHKKKNKGRHHSRPERQLADMESFEIVENQTEDDSVGHQEFIPNKMITNRKRKNTYEEIDSQSSLINNDATSTPESKIEDEKDSSETAYLIRTPSFNYYQTNVTYGIPNDEKPNENEDDKPDNDAEVFEVQNTFNNTESEGNIQESVTFIPDVQNTKTHEQNTGSLSQDETINIAKDDKNTSKRKPINIVEEFKNNQSHVTDIDSEIMDDLVGKDTRRINYINVDEEINKETKRPIEISTVKEEIETPEQELKVTKEYVEAIPSNIRNPLSARIKLDVLIQFPSQIDIGNEI</sequence>
<dbReference type="PROSITE" id="PS50940">
    <property type="entry name" value="CHIT_BIND_II"/>
    <property type="match status" value="1"/>
</dbReference>
<feature type="compositionally biased region" description="Polar residues" evidence="1">
    <location>
        <begin position="551"/>
        <end position="564"/>
    </location>
</feature>
<feature type="compositionally biased region" description="Basic and acidic residues" evidence="1">
    <location>
        <begin position="403"/>
        <end position="437"/>
    </location>
</feature>
<accession>A0A194PTB7</accession>
<dbReference type="GO" id="GO:0008061">
    <property type="term" value="F:chitin binding"/>
    <property type="evidence" value="ECO:0007669"/>
    <property type="project" value="InterPro"/>
</dbReference>
<feature type="compositionally biased region" description="Low complexity" evidence="1">
    <location>
        <begin position="61"/>
        <end position="77"/>
    </location>
</feature>
<proteinExistence type="predicted"/>
<feature type="compositionally biased region" description="Polar residues" evidence="1">
    <location>
        <begin position="466"/>
        <end position="485"/>
    </location>
</feature>